<reference evidence="1 2" key="1">
    <citation type="submission" date="2012-12" db="EMBL/GenBank/DDBJ databases">
        <title>Genome assembly of Fulvivirga imtechensis AK7.</title>
        <authorList>
            <person name="Nupur N."/>
            <person name="Khatri I."/>
            <person name="Kumar R."/>
            <person name="Subramanian S."/>
            <person name="Pinnaka A."/>
        </authorList>
    </citation>
    <scope>NUCLEOTIDE SEQUENCE [LARGE SCALE GENOMIC DNA]</scope>
    <source>
        <strain evidence="1 2">AK7</strain>
    </source>
</reference>
<evidence type="ECO:0000313" key="1">
    <source>
        <dbReference type="EMBL" id="ELR70349.1"/>
    </source>
</evidence>
<comment type="caution">
    <text evidence="1">The sequence shown here is derived from an EMBL/GenBank/DDBJ whole genome shotgun (WGS) entry which is preliminary data.</text>
</comment>
<protein>
    <recommendedName>
        <fullName evidence="3">ABM domain-containing protein</fullName>
    </recommendedName>
</protein>
<name>L8JS89_9BACT</name>
<organism evidence="1 2">
    <name type="scientific">Fulvivirga imtechensis AK7</name>
    <dbReference type="NCBI Taxonomy" id="1237149"/>
    <lineage>
        <taxon>Bacteria</taxon>
        <taxon>Pseudomonadati</taxon>
        <taxon>Bacteroidota</taxon>
        <taxon>Cytophagia</taxon>
        <taxon>Cytophagales</taxon>
        <taxon>Fulvivirgaceae</taxon>
        <taxon>Fulvivirga</taxon>
    </lineage>
</organism>
<dbReference type="STRING" id="1237149.C900_04034"/>
<proteinExistence type="predicted"/>
<gene>
    <name evidence="1" type="ORF">C900_04034</name>
</gene>
<dbReference type="RefSeq" id="WP_009581449.1">
    <property type="nucleotide sequence ID" value="NZ_AMZN01000055.1"/>
</dbReference>
<keyword evidence="2" id="KW-1185">Reference proteome</keyword>
<dbReference type="Proteomes" id="UP000011135">
    <property type="component" value="Unassembled WGS sequence"/>
</dbReference>
<accession>L8JS89</accession>
<dbReference type="SUPFAM" id="SSF54909">
    <property type="entry name" value="Dimeric alpha+beta barrel"/>
    <property type="match status" value="1"/>
</dbReference>
<sequence>MIARTWHGIVPISKKEAYYQYLQKTGLQDYSSIKGHLGLQVLQRDEQDVTHFFLITFWDSYESIKRFAGEQYEKARYYPEDHNFLLELEPMVQHFEVLEANQIVSINQRFKLTNYLKSNIGHIIGLAALIK</sequence>
<dbReference type="EMBL" id="AMZN01000055">
    <property type="protein sequence ID" value="ELR70349.1"/>
    <property type="molecule type" value="Genomic_DNA"/>
</dbReference>
<evidence type="ECO:0008006" key="3">
    <source>
        <dbReference type="Google" id="ProtNLM"/>
    </source>
</evidence>
<evidence type="ECO:0000313" key="2">
    <source>
        <dbReference type="Proteomes" id="UP000011135"/>
    </source>
</evidence>
<dbReference type="InterPro" id="IPR011008">
    <property type="entry name" value="Dimeric_a/b-barrel"/>
</dbReference>
<dbReference type="AlphaFoldDB" id="L8JS89"/>
<dbReference type="eggNOG" id="COG2329">
    <property type="taxonomic scope" value="Bacteria"/>
</dbReference>